<dbReference type="CDD" id="cd03352">
    <property type="entry name" value="LbH_LpxD"/>
    <property type="match status" value="1"/>
</dbReference>
<evidence type="ECO:0000256" key="7">
    <source>
        <dbReference type="HAMAP-Rule" id="MF_00523"/>
    </source>
</evidence>
<gene>
    <name evidence="7 9" type="primary">lpxD</name>
    <name evidence="9" type="ORF">Pan265_27560</name>
</gene>
<sequence length="347" mass="36065">MNDVANPTPPITTGELAQQLAGLLRGPSDIAIMGLNDLGHASAGQLTFVGDQRHVEAWNQSQASAALVSEGVEIEPGEGRALIVIPNADLAMARALEYFAPEPTRPEPGVHPSCVIHPTASVSPSASLGPNCIVGARAVVGDGCVLHGNNHLYEDTRLGNGCVLHAGAVLRERCTAGDRCILHTHVCIGGDGFGYRPEQTETGPRIVKIPHLGHVTMGDECEIGGSTCIDRGKFGPTTLGHQVKIDNLCQIGHNCTIGNLVIIAGSCGIGGSVVIKDGATIAGGVVLRDHITIGAGATVLGAAVVGFDVPDGETWGGFPAKPTREWLREVSCMKELPALVKKHRRNG</sequence>
<evidence type="ECO:0000259" key="8">
    <source>
        <dbReference type="Pfam" id="PF04613"/>
    </source>
</evidence>
<keyword evidence="4 7" id="KW-0677">Repeat</keyword>
<dbReference type="Gene3D" id="2.160.10.10">
    <property type="entry name" value="Hexapeptide repeat proteins"/>
    <property type="match status" value="1"/>
</dbReference>
<dbReference type="InterPro" id="IPR011004">
    <property type="entry name" value="Trimer_LpxA-like_sf"/>
</dbReference>
<dbReference type="KEGG" id="mcad:Pan265_27560"/>
<keyword evidence="6 7" id="KW-0012">Acyltransferase</keyword>
<evidence type="ECO:0000256" key="2">
    <source>
        <dbReference type="ARBA" id="ARBA00022556"/>
    </source>
</evidence>
<dbReference type="GO" id="GO:0009245">
    <property type="term" value="P:lipid A biosynthetic process"/>
    <property type="evidence" value="ECO:0007669"/>
    <property type="project" value="UniProtKB-UniRule"/>
</dbReference>
<comment type="similarity">
    <text evidence="7">Belongs to the transferase hexapeptide repeat family. LpxD subfamily.</text>
</comment>
<protein>
    <recommendedName>
        <fullName evidence="7">UDP-3-O-acylglucosamine N-acyltransferase</fullName>
        <ecNumber evidence="7">2.3.1.191</ecNumber>
    </recommendedName>
</protein>
<name>A0A518C0Z7_9BACT</name>
<keyword evidence="5 7" id="KW-0443">Lipid metabolism</keyword>
<dbReference type="PANTHER" id="PTHR43378">
    <property type="entry name" value="UDP-3-O-ACYLGLUCOSAMINE N-ACYLTRANSFERASE"/>
    <property type="match status" value="1"/>
</dbReference>
<evidence type="ECO:0000256" key="3">
    <source>
        <dbReference type="ARBA" id="ARBA00022679"/>
    </source>
</evidence>
<keyword evidence="3 7" id="KW-0808">Transferase</keyword>
<dbReference type="InterPro" id="IPR001451">
    <property type="entry name" value="Hexapep"/>
</dbReference>
<dbReference type="RefSeq" id="WP_236254466.1">
    <property type="nucleotide sequence ID" value="NZ_CP036280.1"/>
</dbReference>
<keyword evidence="2 7" id="KW-0441">Lipid A biosynthesis</keyword>
<dbReference type="Gene3D" id="3.40.1390.10">
    <property type="entry name" value="MurE/MurF, N-terminal domain"/>
    <property type="match status" value="1"/>
</dbReference>
<feature type="active site" description="Proton acceptor" evidence="7">
    <location>
        <position position="253"/>
    </location>
</feature>
<comment type="pathway">
    <text evidence="7">Bacterial outer membrane biogenesis; LPS lipid A biosynthesis.</text>
</comment>
<proteinExistence type="inferred from homology"/>
<evidence type="ECO:0000313" key="9">
    <source>
        <dbReference type="EMBL" id="QDU72880.1"/>
    </source>
</evidence>
<dbReference type="InterPro" id="IPR020573">
    <property type="entry name" value="UDP_GlcNAc_AcTrfase_non-rep"/>
</dbReference>
<dbReference type="SUPFAM" id="SSF51161">
    <property type="entry name" value="Trimeric LpxA-like enzymes"/>
    <property type="match status" value="1"/>
</dbReference>
<dbReference type="GO" id="GO:0016020">
    <property type="term" value="C:membrane"/>
    <property type="evidence" value="ECO:0007669"/>
    <property type="project" value="GOC"/>
</dbReference>
<dbReference type="NCBIfam" id="NF002060">
    <property type="entry name" value="PRK00892.1"/>
    <property type="match status" value="1"/>
</dbReference>
<dbReference type="PANTHER" id="PTHR43378:SF2">
    <property type="entry name" value="UDP-3-O-ACYLGLUCOSAMINE N-ACYLTRANSFERASE 1, MITOCHONDRIAL-RELATED"/>
    <property type="match status" value="1"/>
</dbReference>
<accession>A0A518C0Z7</accession>
<reference evidence="9 10" key="1">
    <citation type="submission" date="2019-02" db="EMBL/GenBank/DDBJ databases">
        <title>Deep-cultivation of Planctomycetes and their phenomic and genomic characterization uncovers novel biology.</title>
        <authorList>
            <person name="Wiegand S."/>
            <person name="Jogler M."/>
            <person name="Boedeker C."/>
            <person name="Pinto D."/>
            <person name="Vollmers J."/>
            <person name="Rivas-Marin E."/>
            <person name="Kohn T."/>
            <person name="Peeters S.H."/>
            <person name="Heuer A."/>
            <person name="Rast P."/>
            <person name="Oberbeckmann S."/>
            <person name="Bunk B."/>
            <person name="Jeske O."/>
            <person name="Meyerdierks A."/>
            <person name="Storesund J.E."/>
            <person name="Kallscheuer N."/>
            <person name="Luecker S."/>
            <person name="Lage O.M."/>
            <person name="Pohl T."/>
            <person name="Merkel B.J."/>
            <person name="Hornburger P."/>
            <person name="Mueller R.-W."/>
            <person name="Bruemmer F."/>
            <person name="Labrenz M."/>
            <person name="Spormann A.M."/>
            <person name="Op den Camp H."/>
            <person name="Overmann J."/>
            <person name="Amann R."/>
            <person name="Jetten M.S.M."/>
            <person name="Mascher T."/>
            <person name="Medema M.H."/>
            <person name="Devos D.P."/>
            <person name="Kaster A.-K."/>
            <person name="Ovreas L."/>
            <person name="Rohde M."/>
            <person name="Galperin M.Y."/>
            <person name="Jogler C."/>
        </authorList>
    </citation>
    <scope>NUCLEOTIDE SEQUENCE [LARGE SCALE GENOMIC DNA]</scope>
    <source>
        <strain evidence="9 10">Pan265</strain>
    </source>
</reference>
<keyword evidence="10" id="KW-1185">Reference proteome</keyword>
<comment type="subunit">
    <text evidence="7">Homotrimer.</text>
</comment>
<dbReference type="Pfam" id="PF00132">
    <property type="entry name" value="Hexapep"/>
    <property type="match status" value="2"/>
</dbReference>
<feature type="domain" description="UDP-3-O-[3-hydroxymyristoyl] glucosamine N-acyltransferase non-repeat region" evidence="8">
    <location>
        <begin position="29"/>
        <end position="97"/>
    </location>
</feature>
<organism evidence="9 10">
    <name type="scientific">Mucisphaera calidilacus</name>
    <dbReference type="NCBI Taxonomy" id="2527982"/>
    <lineage>
        <taxon>Bacteria</taxon>
        <taxon>Pseudomonadati</taxon>
        <taxon>Planctomycetota</taxon>
        <taxon>Phycisphaerae</taxon>
        <taxon>Phycisphaerales</taxon>
        <taxon>Phycisphaeraceae</taxon>
        <taxon>Mucisphaera</taxon>
    </lineage>
</organism>
<comment type="catalytic activity">
    <reaction evidence="7">
        <text>a UDP-3-O-[(3R)-3-hydroxyacyl]-alpha-D-glucosamine + a (3R)-hydroxyacyl-[ACP] = a UDP-2-N,3-O-bis[(3R)-3-hydroxyacyl]-alpha-D-glucosamine + holo-[ACP] + H(+)</text>
        <dbReference type="Rhea" id="RHEA:53836"/>
        <dbReference type="Rhea" id="RHEA-COMP:9685"/>
        <dbReference type="Rhea" id="RHEA-COMP:9945"/>
        <dbReference type="ChEBI" id="CHEBI:15378"/>
        <dbReference type="ChEBI" id="CHEBI:64479"/>
        <dbReference type="ChEBI" id="CHEBI:78827"/>
        <dbReference type="ChEBI" id="CHEBI:137740"/>
        <dbReference type="ChEBI" id="CHEBI:137748"/>
        <dbReference type="EC" id="2.3.1.191"/>
    </reaction>
</comment>
<dbReference type="EC" id="2.3.1.191" evidence="7"/>
<dbReference type="GO" id="GO:0016410">
    <property type="term" value="F:N-acyltransferase activity"/>
    <property type="evidence" value="ECO:0007669"/>
    <property type="project" value="InterPro"/>
</dbReference>
<evidence type="ECO:0000313" key="10">
    <source>
        <dbReference type="Proteomes" id="UP000320386"/>
    </source>
</evidence>
<dbReference type="NCBIfam" id="TIGR01853">
    <property type="entry name" value="lipid_A_lpxD"/>
    <property type="match status" value="1"/>
</dbReference>
<dbReference type="UniPathway" id="UPA00973"/>
<evidence type="ECO:0000256" key="4">
    <source>
        <dbReference type="ARBA" id="ARBA00022737"/>
    </source>
</evidence>
<dbReference type="Pfam" id="PF04613">
    <property type="entry name" value="LpxD"/>
    <property type="match status" value="1"/>
</dbReference>
<evidence type="ECO:0000256" key="1">
    <source>
        <dbReference type="ARBA" id="ARBA00022516"/>
    </source>
</evidence>
<dbReference type="HAMAP" id="MF_00523">
    <property type="entry name" value="LpxD"/>
    <property type="match status" value="1"/>
</dbReference>
<dbReference type="InterPro" id="IPR007691">
    <property type="entry name" value="LpxD"/>
</dbReference>
<evidence type="ECO:0000256" key="5">
    <source>
        <dbReference type="ARBA" id="ARBA00023098"/>
    </source>
</evidence>
<comment type="function">
    <text evidence="7">Catalyzes the N-acylation of UDP-3-O-acylglucosamine using 3-hydroxyacyl-ACP as the acyl donor. Is involved in the biosynthesis of lipid A, a phosphorylated glycolipid that anchors the lipopolysaccharide to the outer membrane of the cell.</text>
</comment>
<dbReference type="GO" id="GO:0103118">
    <property type="term" value="F:UDP-3-O-[(3R)-3-hydroxyacyl]-glucosamine N-acyltransferase activity"/>
    <property type="evidence" value="ECO:0007669"/>
    <property type="project" value="UniProtKB-EC"/>
</dbReference>
<dbReference type="EMBL" id="CP036280">
    <property type="protein sequence ID" value="QDU72880.1"/>
    <property type="molecule type" value="Genomic_DNA"/>
</dbReference>
<dbReference type="AlphaFoldDB" id="A0A518C0Z7"/>
<evidence type="ECO:0000256" key="6">
    <source>
        <dbReference type="ARBA" id="ARBA00023315"/>
    </source>
</evidence>
<dbReference type="Proteomes" id="UP000320386">
    <property type="component" value="Chromosome"/>
</dbReference>
<keyword evidence="1 7" id="KW-0444">Lipid biosynthesis</keyword>